<evidence type="ECO:0000313" key="2">
    <source>
        <dbReference type="EMBL" id="MBV0926054.1"/>
    </source>
</evidence>
<evidence type="ECO:0000313" key="3">
    <source>
        <dbReference type="Proteomes" id="UP000766550"/>
    </source>
</evidence>
<protein>
    <submittedName>
        <fullName evidence="2">Uncharacterized protein</fullName>
    </submittedName>
</protein>
<feature type="compositionally biased region" description="Acidic residues" evidence="1">
    <location>
        <begin position="124"/>
        <end position="168"/>
    </location>
</feature>
<reference evidence="2 3" key="1">
    <citation type="submission" date="2021-06" db="EMBL/GenBank/DDBJ databases">
        <title>New haloarchaea isolates fom saline soil.</title>
        <authorList>
            <person name="Duran-Viseras A."/>
            <person name="Sanchez-Porro C.S."/>
            <person name="Ventosa A."/>
        </authorList>
    </citation>
    <scope>NUCLEOTIDE SEQUENCE [LARGE SCALE GENOMIC DNA]</scope>
    <source>
        <strain evidence="2 3">JCM 183640</strain>
    </source>
</reference>
<organism evidence="2 3">
    <name type="scientific">Haloarcula limicola</name>
    <dbReference type="NCBI Taxonomy" id="1429915"/>
    <lineage>
        <taxon>Archaea</taxon>
        <taxon>Methanobacteriati</taxon>
        <taxon>Methanobacteriota</taxon>
        <taxon>Stenosarchaea group</taxon>
        <taxon>Halobacteria</taxon>
        <taxon>Halobacteriales</taxon>
        <taxon>Haloarculaceae</taxon>
        <taxon>Haloarcula</taxon>
    </lineage>
</organism>
<feature type="compositionally biased region" description="Basic and acidic residues" evidence="1">
    <location>
        <begin position="228"/>
        <end position="240"/>
    </location>
</feature>
<feature type="region of interest" description="Disordered" evidence="1">
    <location>
        <begin position="225"/>
        <end position="297"/>
    </location>
</feature>
<dbReference type="AlphaFoldDB" id="A0A8J8C6C0"/>
<accession>A0A8J8C6C0</accession>
<gene>
    <name evidence="2" type="ORF">KTS45_17760</name>
</gene>
<evidence type="ECO:0000256" key="1">
    <source>
        <dbReference type="SAM" id="MobiDB-lite"/>
    </source>
</evidence>
<feature type="region of interest" description="Disordered" evidence="1">
    <location>
        <begin position="124"/>
        <end position="210"/>
    </location>
</feature>
<dbReference type="Proteomes" id="UP000766550">
    <property type="component" value="Unassembled WGS sequence"/>
</dbReference>
<name>A0A8J8C6C0_9EURY</name>
<comment type="caution">
    <text evidence="2">The sequence shown here is derived from an EMBL/GenBank/DDBJ whole genome shotgun (WGS) entry which is preliminary data.</text>
</comment>
<proteinExistence type="predicted"/>
<sequence length="297" mass="32772">MTDSNESELTVDDLVTAIDELSEKVDDTSEHESAEEAAERLDDIHDVADEVEDMLGTVDLTDLLSEIEWGNLPEAIELEDVPEAIEDRNPAAAVKLRKLLSVADMSEVWDNVNAREFWRQSRELDDELDDFSDEEDEGLLSGDEDDADDGLLDDPSFDSPFGDEEAADASDPADASAESGLGGLEGLGTDEEGLHRESMENAIQSRISDSVGEFRQSILAARQKLKKLHAENRRRNERRNSSSTDSRNPTAVSTMSPGGARQGTAKFSTVPEETRYSTAPNRRRIYGSRFEEAEDDA</sequence>
<keyword evidence="3" id="KW-1185">Reference proteome</keyword>
<dbReference type="RefSeq" id="WP_162318743.1">
    <property type="nucleotide sequence ID" value="NZ_JAHQXF010000003.1"/>
</dbReference>
<feature type="compositionally biased region" description="Low complexity" evidence="1">
    <location>
        <begin position="169"/>
        <end position="179"/>
    </location>
</feature>
<dbReference type="EMBL" id="JAHQXF010000003">
    <property type="protein sequence ID" value="MBV0926054.1"/>
    <property type="molecule type" value="Genomic_DNA"/>
</dbReference>
<dbReference type="OrthoDB" id="214278at2157"/>